<comment type="caution">
    <text evidence="6">Lacks conserved residue(s) required for the propagation of feature annotation.</text>
</comment>
<reference evidence="7 8" key="1">
    <citation type="journal article" date="2019" name="Nat. Med.">
        <title>A library of human gut bacterial isolates paired with longitudinal multiomics data enables mechanistic microbiome research.</title>
        <authorList>
            <person name="Poyet M."/>
            <person name="Groussin M."/>
            <person name="Gibbons S.M."/>
            <person name="Avila-Pacheco J."/>
            <person name="Jiang X."/>
            <person name="Kearney S.M."/>
            <person name="Perrotta A.R."/>
            <person name="Berdy B."/>
            <person name="Zhao S."/>
            <person name="Lieberman T.D."/>
            <person name="Swanson P.K."/>
            <person name="Smith M."/>
            <person name="Roesemann S."/>
            <person name="Alexander J.E."/>
            <person name="Rich S.A."/>
            <person name="Livny J."/>
            <person name="Vlamakis H."/>
            <person name="Clish C."/>
            <person name="Bullock K."/>
            <person name="Deik A."/>
            <person name="Scott J."/>
            <person name="Pierce K.A."/>
            <person name="Xavier R.J."/>
            <person name="Alm E.J."/>
        </authorList>
    </citation>
    <scope>NUCLEOTIDE SEQUENCE [LARGE SCALE GENOMIC DNA]</scope>
    <source>
        <strain evidence="7 8">BIOML-A2</strain>
    </source>
</reference>
<comment type="caution">
    <text evidence="7">The sequence shown here is derived from an EMBL/GenBank/DDBJ whole genome shotgun (WGS) entry which is preliminary data.</text>
</comment>
<dbReference type="RefSeq" id="WP_155165497.1">
    <property type="nucleotide sequence ID" value="NZ_DBGEHT010000088.1"/>
</dbReference>
<comment type="catalytic activity">
    <reaction evidence="6">
        <text>(6S)-5,6,7,8-tetrahydrofolate + formate + ATP = (6R)-10-formyltetrahydrofolate + ADP + phosphate</text>
        <dbReference type="Rhea" id="RHEA:20221"/>
        <dbReference type="ChEBI" id="CHEBI:15740"/>
        <dbReference type="ChEBI" id="CHEBI:30616"/>
        <dbReference type="ChEBI" id="CHEBI:43474"/>
        <dbReference type="ChEBI" id="CHEBI:57453"/>
        <dbReference type="ChEBI" id="CHEBI:195366"/>
        <dbReference type="ChEBI" id="CHEBI:456216"/>
        <dbReference type="EC" id="6.3.4.3"/>
    </reaction>
</comment>
<dbReference type="Gene3D" id="3.10.410.10">
    <property type="entry name" value="Formyltetrahydrofolate synthetase, domain 3"/>
    <property type="match status" value="1"/>
</dbReference>
<dbReference type="EC" id="6.3.4.3" evidence="6"/>
<evidence type="ECO:0000256" key="2">
    <source>
        <dbReference type="ARBA" id="ARBA00022563"/>
    </source>
</evidence>
<comment type="similarity">
    <text evidence="6">Belongs to the formate--tetrahydrofolate ligase family.</text>
</comment>
<dbReference type="SUPFAM" id="SSF52540">
    <property type="entry name" value="P-loop containing nucleoside triphosphate hydrolases"/>
    <property type="match status" value="1"/>
</dbReference>
<sequence length="549" mass="58250">MLTDIEIAQQTKLIPIDQLAHEYGLSDDQFIPYGRDKAKVALDTSNAKGKLILVTATSGMPAGSGKTTTSIAVAQAFKKLGEKACLALREPSLGPSFGMKGGAAGGGYSQVVPMESINLHFTGDFHAITAANNLLAALIDNARHQGQVDLKEITWRRVLDVNDRMLRNIVTGLGGPANGIPTETGFDITAASELMAIICLADGEEDLRTRLDRLVVGLKRDGSAYTCKELGATGALMALLKDAMLPNLVQSIEGVPAFVHGGPFANIAHGCNSVAATRAAMTIADWAITEAGFGSDLGAEKFYDIKCRMNNLQPAATILVTSLRALKWHGGVPLPEIGKENMDALINGLPNLKAHIVSLKRFGQQVVVSLNHFANDNEEEIDVVRKECLAAGVRFAISDGFAKGGEGALDVAREVMVAVKEGSKPLNYAYSLDESIEEKIQDVNTKVYGGQDVSYSSAALKDLAKIKALNMGFEKLPICIAKTPFSMSHDPDLKGAPHGFTLPVQRVILNAGAGFLVVTTGAIMRMPGLPKKPAAYTIDVVDGKITGLS</sequence>
<evidence type="ECO:0000256" key="5">
    <source>
        <dbReference type="ARBA" id="ARBA00022840"/>
    </source>
</evidence>
<dbReference type="InterPro" id="IPR027417">
    <property type="entry name" value="P-loop_NTPase"/>
</dbReference>
<protein>
    <recommendedName>
        <fullName evidence="6">Formate--tetrahydrofolate ligase</fullName>
        <ecNumber evidence="6">6.3.4.3</ecNumber>
    </recommendedName>
    <alternativeName>
        <fullName evidence="6">Formyltetrahydrofolate synthetase</fullName>
        <shortName evidence="6">FHS</shortName>
        <shortName evidence="6">FTHFS</shortName>
    </alternativeName>
</protein>
<dbReference type="EMBL" id="WNCL01000007">
    <property type="protein sequence ID" value="MTU42692.1"/>
    <property type="molecule type" value="Genomic_DNA"/>
</dbReference>
<proteinExistence type="inferred from homology"/>
<dbReference type="PROSITE" id="PS00721">
    <property type="entry name" value="FTHFS_1"/>
    <property type="match status" value="1"/>
</dbReference>
<dbReference type="Pfam" id="PF01268">
    <property type="entry name" value="FTHFS"/>
    <property type="match status" value="1"/>
</dbReference>
<evidence type="ECO:0000313" key="7">
    <source>
        <dbReference type="EMBL" id="MTU42692.1"/>
    </source>
</evidence>
<dbReference type="GO" id="GO:0005524">
    <property type="term" value="F:ATP binding"/>
    <property type="evidence" value="ECO:0007669"/>
    <property type="project" value="UniProtKB-UniRule"/>
</dbReference>
<comment type="pathway">
    <text evidence="1 6">One-carbon metabolism; tetrahydrofolate interconversion.</text>
</comment>
<accession>A0A6I3S348</accession>
<keyword evidence="4 6" id="KW-0547">Nucleotide-binding</keyword>
<dbReference type="GO" id="GO:0035999">
    <property type="term" value="P:tetrahydrofolate interconversion"/>
    <property type="evidence" value="ECO:0007669"/>
    <property type="project" value="UniProtKB-UniRule"/>
</dbReference>
<organism evidence="7 8">
    <name type="scientific">Parasutterella excrementihominis</name>
    <dbReference type="NCBI Taxonomy" id="487175"/>
    <lineage>
        <taxon>Bacteria</taxon>
        <taxon>Pseudomonadati</taxon>
        <taxon>Pseudomonadota</taxon>
        <taxon>Betaproteobacteria</taxon>
        <taxon>Burkholderiales</taxon>
        <taxon>Sutterellaceae</taxon>
        <taxon>Parasutterella</taxon>
    </lineage>
</organism>
<keyword evidence="5 6" id="KW-0067">ATP-binding</keyword>
<gene>
    <name evidence="6" type="primary">fhs</name>
    <name evidence="7" type="ORF">GMD42_03450</name>
</gene>
<evidence type="ECO:0000256" key="4">
    <source>
        <dbReference type="ARBA" id="ARBA00022741"/>
    </source>
</evidence>
<keyword evidence="3 6" id="KW-0436">Ligase</keyword>
<dbReference type="GO" id="GO:0004329">
    <property type="term" value="F:formate-tetrahydrofolate ligase activity"/>
    <property type="evidence" value="ECO:0007669"/>
    <property type="project" value="UniProtKB-UniRule"/>
</dbReference>
<evidence type="ECO:0000256" key="6">
    <source>
        <dbReference type="HAMAP-Rule" id="MF_01543"/>
    </source>
</evidence>
<dbReference type="AlphaFoldDB" id="A0A6I3S348"/>
<dbReference type="NCBIfam" id="NF010030">
    <property type="entry name" value="PRK13505.1"/>
    <property type="match status" value="1"/>
</dbReference>
<evidence type="ECO:0000256" key="3">
    <source>
        <dbReference type="ARBA" id="ARBA00022598"/>
    </source>
</evidence>
<evidence type="ECO:0000256" key="1">
    <source>
        <dbReference type="ARBA" id="ARBA00004777"/>
    </source>
</evidence>
<dbReference type="Proteomes" id="UP000462362">
    <property type="component" value="Unassembled WGS sequence"/>
</dbReference>
<keyword evidence="2 6" id="KW-0554">One-carbon metabolism</keyword>
<dbReference type="HAMAP" id="MF_01543">
    <property type="entry name" value="FTHFS"/>
    <property type="match status" value="1"/>
</dbReference>
<dbReference type="InterPro" id="IPR000559">
    <property type="entry name" value="Formate_THF_ligase"/>
</dbReference>
<dbReference type="Gene3D" id="3.40.50.300">
    <property type="entry name" value="P-loop containing nucleotide triphosphate hydrolases"/>
    <property type="match status" value="1"/>
</dbReference>
<evidence type="ECO:0000313" key="8">
    <source>
        <dbReference type="Proteomes" id="UP000462362"/>
    </source>
</evidence>
<dbReference type="Gene3D" id="3.30.1510.10">
    <property type="entry name" value="Domain 2, N(10)-formyltetrahydrofolate synthetase"/>
    <property type="match status" value="1"/>
</dbReference>
<name>A0A6I3S348_9BURK</name>
<dbReference type="InterPro" id="IPR020628">
    <property type="entry name" value="Formate_THF_ligase_CS"/>
</dbReference>
<dbReference type="UniPathway" id="UPA00193"/>